<feature type="domain" description="PAS" evidence="10">
    <location>
        <begin position="390"/>
        <end position="460"/>
    </location>
</feature>
<dbReference type="GO" id="GO:0000155">
    <property type="term" value="F:phosphorelay sensor kinase activity"/>
    <property type="evidence" value="ECO:0007669"/>
    <property type="project" value="InterPro"/>
</dbReference>
<dbReference type="PIRSF" id="PIRSF037532">
    <property type="entry name" value="STHK_NtrY"/>
    <property type="match status" value="1"/>
</dbReference>
<dbReference type="InterPro" id="IPR003660">
    <property type="entry name" value="HAMP_dom"/>
</dbReference>
<evidence type="ECO:0000259" key="11">
    <source>
        <dbReference type="PROSITE" id="PS50885"/>
    </source>
</evidence>
<evidence type="ECO:0000313" key="12">
    <source>
        <dbReference type="EMBL" id="AFM25723.1"/>
    </source>
</evidence>
<dbReference type="GO" id="GO:0030295">
    <property type="term" value="F:protein kinase activator activity"/>
    <property type="evidence" value="ECO:0007669"/>
    <property type="project" value="TreeGrafter"/>
</dbReference>
<dbReference type="InterPro" id="IPR035965">
    <property type="entry name" value="PAS-like_dom_sf"/>
</dbReference>
<dbReference type="SMART" id="SM00304">
    <property type="entry name" value="HAMP"/>
    <property type="match status" value="1"/>
</dbReference>
<evidence type="ECO:0000256" key="7">
    <source>
        <dbReference type="ARBA" id="ARBA00023136"/>
    </source>
</evidence>
<dbReference type="SUPFAM" id="SSF55874">
    <property type="entry name" value="ATPase domain of HSP90 chaperone/DNA topoisomerase II/histidine kinase"/>
    <property type="match status" value="1"/>
</dbReference>
<dbReference type="Pfam" id="PF00989">
    <property type="entry name" value="PAS"/>
    <property type="match status" value="1"/>
</dbReference>
<dbReference type="Proteomes" id="UP000006055">
    <property type="component" value="Chromosome"/>
</dbReference>
<dbReference type="RefSeq" id="WP_014810860.1">
    <property type="nucleotide sequence ID" value="NC_018025.1"/>
</dbReference>
<dbReference type="SUPFAM" id="SSF47384">
    <property type="entry name" value="Homodimeric domain of signal transducing histidine kinase"/>
    <property type="match status" value="1"/>
</dbReference>
<protein>
    <recommendedName>
        <fullName evidence="3">histidine kinase</fullName>
        <ecNumber evidence="3">2.7.13.3</ecNumber>
    </recommendedName>
</protein>
<evidence type="ECO:0000256" key="2">
    <source>
        <dbReference type="ARBA" id="ARBA00004370"/>
    </source>
</evidence>
<dbReference type="InterPro" id="IPR013767">
    <property type="entry name" value="PAS_fold"/>
</dbReference>
<evidence type="ECO:0000259" key="10">
    <source>
        <dbReference type="PROSITE" id="PS50112"/>
    </source>
</evidence>
<dbReference type="InterPro" id="IPR036097">
    <property type="entry name" value="HisK_dim/P_sf"/>
</dbReference>
<dbReference type="STRING" id="706587.Desti_3059"/>
<evidence type="ECO:0000256" key="5">
    <source>
        <dbReference type="ARBA" id="ARBA00022679"/>
    </source>
</evidence>
<keyword evidence="8" id="KW-1133">Transmembrane helix</keyword>
<dbReference type="PANTHER" id="PTHR42878">
    <property type="entry name" value="TWO-COMPONENT HISTIDINE KINASE"/>
    <property type="match status" value="1"/>
</dbReference>
<feature type="domain" description="Histidine kinase" evidence="9">
    <location>
        <begin position="521"/>
        <end position="733"/>
    </location>
</feature>
<evidence type="ECO:0000256" key="6">
    <source>
        <dbReference type="ARBA" id="ARBA00022777"/>
    </source>
</evidence>
<evidence type="ECO:0000259" key="9">
    <source>
        <dbReference type="PROSITE" id="PS50109"/>
    </source>
</evidence>
<proteinExistence type="predicted"/>
<dbReference type="AlphaFoldDB" id="I4C832"/>
<dbReference type="PROSITE" id="PS50109">
    <property type="entry name" value="HIS_KIN"/>
    <property type="match status" value="1"/>
</dbReference>
<evidence type="ECO:0000256" key="1">
    <source>
        <dbReference type="ARBA" id="ARBA00000085"/>
    </source>
</evidence>
<feature type="transmembrane region" description="Helical" evidence="8">
    <location>
        <begin position="20"/>
        <end position="39"/>
    </location>
</feature>
<accession>I4C832</accession>
<organism evidence="12 13">
    <name type="scientific">Desulfomonile tiedjei (strain ATCC 49306 / DSM 6799 / DCB-1)</name>
    <dbReference type="NCBI Taxonomy" id="706587"/>
    <lineage>
        <taxon>Bacteria</taxon>
        <taxon>Pseudomonadati</taxon>
        <taxon>Thermodesulfobacteriota</taxon>
        <taxon>Desulfomonilia</taxon>
        <taxon>Desulfomonilales</taxon>
        <taxon>Desulfomonilaceae</taxon>
        <taxon>Desulfomonile</taxon>
    </lineage>
</organism>
<evidence type="ECO:0000256" key="8">
    <source>
        <dbReference type="SAM" id="Phobius"/>
    </source>
</evidence>
<dbReference type="NCBIfam" id="TIGR00229">
    <property type="entry name" value="sensory_box"/>
    <property type="match status" value="1"/>
</dbReference>
<dbReference type="InterPro" id="IPR017232">
    <property type="entry name" value="NtrY"/>
</dbReference>
<dbReference type="CDD" id="cd00130">
    <property type="entry name" value="PAS"/>
    <property type="match status" value="1"/>
</dbReference>
<feature type="transmembrane region" description="Helical" evidence="8">
    <location>
        <begin position="260"/>
        <end position="280"/>
    </location>
</feature>
<dbReference type="EMBL" id="CP003360">
    <property type="protein sequence ID" value="AFM25723.1"/>
    <property type="molecule type" value="Genomic_DNA"/>
</dbReference>
<dbReference type="InterPro" id="IPR000014">
    <property type="entry name" value="PAS"/>
</dbReference>
<dbReference type="eggNOG" id="COG5000">
    <property type="taxonomic scope" value="Bacteria"/>
</dbReference>
<dbReference type="CDD" id="cd00082">
    <property type="entry name" value="HisKA"/>
    <property type="match status" value="1"/>
</dbReference>
<dbReference type="GO" id="GO:0016020">
    <property type="term" value="C:membrane"/>
    <property type="evidence" value="ECO:0007669"/>
    <property type="project" value="UniProtKB-SubCell"/>
</dbReference>
<evidence type="ECO:0000256" key="3">
    <source>
        <dbReference type="ARBA" id="ARBA00012438"/>
    </source>
</evidence>
<dbReference type="SUPFAM" id="SSF55785">
    <property type="entry name" value="PYP-like sensor domain (PAS domain)"/>
    <property type="match status" value="1"/>
</dbReference>
<dbReference type="InterPro" id="IPR003661">
    <property type="entry name" value="HisK_dim/P_dom"/>
</dbReference>
<dbReference type="PRINTS" id="PR00344">
    <property type="entry name" value="BCTRLSENSOR"/>
</dbReference>
<name>I4C832_DESTA</name>
<dbReference type="Pfam" id="PF02518">
    <property type="entry name" value="HATPase_c"/>
    <property type="match status" value="1"/>
</dbReference>
<dbReference type="InterPro" id="IPR050351">
    <property type="entry name" value="BphY/WalK/GraS-like"/>
</dbReference>
<dbReference type="Gene3D" id="1.10.287.130">
    <property type="match status" value="1"/>
</dbReference>
<dbReference type="InterPro" id="IPR004358">
    <property type="entry name" value="Sig_transdc_His_kin-like_C"/>
</dbReference>
<feature type="transmembrane region" description="Helical" evidence="8">
    <location>
        <begin position="301"/>
        <end position="322"/>
    </location>
</feature>
<dbReference type="GO" id="GO:0000156">
    <property type="term" value="F:phosphorelay response regulator activity"/>
    <property type="evidence" value="ECO:0007669"/>
    <property type="project" value="TreeGrafter"/>
</dbReference>
<dbReference type="Gene3D" id="6.10.340.10">
    <property type="match status" value="1"/>
</dbReference>
<dbReference type="PROSITE" id="PS50112">
    <property type="entry name" value="PAS"/>
    <property type="match status" value="1"/>
</dbReference>
<dbReference type="CDD" id="cd06225">
    <property type="entry name" value="HAMP"/>
    <property type="match status" value="1"/>
</dbReference>
<dbReference type="PATRIC" id="fig|706587.4.peg.3478"/>
<keyword evidence="4" id="KW-0597">Phosphoprotein</keyword>
<dbReference type="GO" id="GO:0006355">
    <property type="term" value="P:regulation of DNA-templated transcription"/>
    <property type="evidence" value="ECO:0007669"/>
    <property type="project" value="InterPro"/>
</dbReference>
<dbReference type="InterPro" id="IPR005467">
    <property type="entry name" value="His_kinase_dom"/>
</dbReference>
<dbReference type="Gene3D" id="3.30.565.10">
    <property type="entry name" value="Histidine kinase-like ATPase, C-terminal domain"/>
    <property type="match status" value="1"/>
</dbReference>
<dbReference type="InterPro" id="IPR036890">
    <property type="entry name" value="HATPase_C_sf"/>
</dbReference>
<reference evidence="13" key="1">
    <citation type="submission" date="2012-06" db="EMBL/GenBank/DDBJ databases">
        <title>Complete sequence of chromosome of Desulfomonile tiedjei DSM 6799.</title>
        <authorList>
            <person name="Lucas S."/>
            <person name="Copeland A."/>
            <person name="Lapidus A."/>
            <person name="Glavina del Rio T."/>
            <person name="Dalin E."/>
            <person name="Tice H."/>
            <person name="Bruce D."/>
            <person name="Goodwin L."/>
            <person name="Pitluck S."/>
            <person name="Peters L."/>
            <person name="Ovchinnikova G."/>
            <person name="Zeytun A."/>
            <person name="Lu M."/>
            <person name="Kyrpides N."/>
            <person name="Mavromatis K."/>
            <person name="Ivanova N."/>
            <person name="Brettin T."/>
            <person name="Detter J.C."/>
            <person name="Han C."/>
            <person name="Larimer F."/>
            <person name="Land M."/>
            <person name="Hauser L."/>
            <person name="Markowitz V."/>
            <person name="Cheng J.-F."/>
            <person name="Hugenholtz P."/>
            <person name="Woyke T."/>
            <person name="Wu D."/>
            <person name="Spring S."/>
            <person name="Schroeder M."/>
            <person name="Brambilla E."/>
            <person name="Klenk H.-P."/>
            <person name="Eisen J.A."/>
        </authorList>
    </citation>
    <scope>NUCLEOTIDE SEQUENCE [LARGE SCALE GENOMIC DNA]</scope>
    <source>
        <strain evidence="13">ATCC 49306 / DSM 6799 / DCB-1</strain>
    </source>
</reference>
<dbReference type="SMART" id="SM00091">
    <property type="entry name" value="PAS"/>
    <property type="match status" value="1"/>
</dbReference>
<dbReference type="Pfam" id="PF00672">
    <property type="entry name" value="HAMP"/>
    <property type="match status" value="1"/>
</dbReference>
<keyword evidence="5 12" id="KW-0808">Transferase</keyword>
<dbReference type="SUPFAM" id="SSF158472">
    <property type="entry name" value="HAMP domain-like"/>
    <property type="match status" value="1"/>
</dbReference>
<gene>
    <name evidence="12" type="ordered locus">Desti_3059</name>
</gene>
<dbReference type="GO" id="GO:0007234">
    <property type="term" value="P:osmosensory signaling via phosphorelay pathway"/>
    <property type="evidence" value="ECO:0007669"/>
    <property type="project" value="TreeGrafter"/>
</dbReference>
<comment type="subcellular location">
    <subcellularLocation>
        <location evidence="2">Membrane</location>
    </subcellularLocation>
</comment>
<keyword evidence="7 8" id="KW-0472">Membrane</keyword>
<keyword evidence="6 12" id="KW-0418">Kinase</keyword>
<feature type="transmembrane region" description="Helical" evidence="8">
    <location>
        <begin position="97"/>
        <end position="118"/>
    </location>
</feature>
<keyword evidence="8" id="KW-0812">Transmembrane</keyword>
<dbReference type="SMART" id="SM00388">
    <property type="entry name" value="HisKA"/>
    <property type="match status" value="1"/>
</dbReference>
<feature type="domain" description="HAMP" evidence="11">
    <location>
        <begin position="326"/>
        <end position="378"/>
    </location>
</feature>
<evidence type="ECO:0000256" key="4">
    <source>
        <dbReference type="ARBA" id="ARBA00022553"/>
    </source>
</evidence>
<evidence type="ECO:0000313" key="13">
    <source>
        <dbReference type="Proteomes" id="UP000006055"/>
    </source>
</evidence>
<dbReference type="SMART" id="SM00387">
    <property type="entry name" value="HATPase_c"/>
    <property type="match status" value="1"/>
</dbReference>
<dbReference type="PROSITE" id="PS50885">
    <property type="entry name" value="HAMP"/>
    <property type="match status" value="1"/>
</dbReference>
<dbReference type="EC" id="2.7.13.3" evidence="3"/>
<dbReference type="Pfam" id="PF00512">
    <property type="entry name" value="HisKA"/>
    <property type="match status" value="1"/>
</dbReference>
<comment type="catalytic activity">
    <reaction evidence="1">
        <text>ATP + protein L-histidine = ADP + protein N-phospho-L-histidine.</text>
        <dbReference type="EC" id="2.7.13.3"/>
    </reaction>
</comment>
<dbReference type="KEGG" id="dti:Desti_3059"/>
<sequence>MRQPLSPDEEQKKRRRELYVALFAAVLVGAIFLAESYLVRSAEDIPFAGHLLLFGLLSIVTLLLIVIIFFLIRNLFKLVFERRRRVLGSHLKTRLTSAFVALTLVPTVVLFIASAGVLHTTIESWFKAQVEESLQSSLVVAQAFYQTASEKVLNTGARLAAFIHDNDLLNPSERTRLVKAMDAWRAAEGISSIQLYFSDGANPELLKDPALKDIPIPPPVPSFLKIAFQGDATSKIMPLEGGSDLIQGLAPIKETNGERVSAVLVIDYFIPNSLAGRLFSISSAFGDYQEAKRMKGPVKTMYVLILLMVALLAIFIGFWFGATMARDITEPIQRLAEGTQKIAQGDLNVHIDPTADDELGILVRSFNKMTDDLRENRDELVRVNTDLESRRKYTETVLKNIAAGVVSLDSAARITTANNSARRLLGIAARDILNKPCADVLPEESAAAITSILEDVADSDSEALERQITLSFPERVTSLLCFANKLRDEEGNNLGFVLVFEDMTYLVKAQRMAAWREVARRIAHEIKNPLTPIQLNAQRLRRKYMPVLAEDGAILDQCTDAIIDQVEQLKHMVNEFSQFARMPAANPVPNDLNAMISEVVNLYYQANDQVNIVFKPDQSVPIFNLDKEQMKRAVMNLLDNAVSAIEKKGIVKIMTSYDKDLAIASVEVADNGAGVNPHDRDRLFEPYFSRRPGGTGLGLTIVSTIVSDHNGFIRVKDNPGGGARFILELPVRKT</sequence>
<dbReference type="HOGENOM" id="CLU_019564_1_0_7"/>
<dbReference type="PANTHER" id="PTHR42878:SF13">
    <property type="entry name" value="HISTIDINE KINASE"/>
    <property type="match status" value="1"/>
</dbReference>
<dbReference type="Gene3D" id="3.30.450.20">
    <property type="entry name" value="PAS domain"/>
    <property type="match status" value="1"/>
</dbReference>
<dbReference type="OrthoDB" id="9781147at2"/>
<dbReference type="InterPro" id="IPR003594">
    <property type="entry name" value="HATPase_dom"/>
</dbReference>
<keyword evidence="13" id="KW-1185">Reference proteome</keyword>
<feature type="transmembrane region" description="Helical" evidence="8">
    <location>
        <begin position="51"/>
        <end position="76"/>
    </location>
</feature>